<accession>A0A4Z2GA28</accession>
<dbReference type="AlphaFoldDB" id="A0A4Z2GA28"/>
<keyword evidence="2" id="KW-1185">Reference proteome</keyword>
<proteinExistence type="predicted"/>
<name>A0A4Z2GA28_9TELE</name>
<gene>
    <name evidence="1" type="ORF">EYF80_039748</name>
</gene>
<evidence type="ECO:0000313" key="1">
    <source>
        <dbReference type="EMBL" id="TNN50070.1"/>
    </source>
</evidence>
<evidence type="ECO:0000313" key="2">
    <source>
        <dbReference type="Proteomes" id="UP000314294"/>
    </source>
</evidence>
<dbReference type="EMBL" id="SRLO01000632">
    <property type="protein sequence ID" value="TNN50070.1"/>
    <property type="molecule type" value="Genomic_DNA"/>
</dbReference>
<protein>
    <submittedName>
        <fullName evidence="1">Uncharacterized protein</fullName>
    </submittedName>
</protein>
<organism evidence="1 2">
    <name type="scientific">Liparis tanakae</name>
    <name type="common">Tanaka's snailfish</name>
    <dbReference type="NCBI Taxonomy" id="230148"/>
    <lineage>
        <taxon>Eukaryota</taxon>
        <taxon>Metazoa</taxon>
        <taxon>Chordata</taxon>
        <taxon>Craniata</taxon>
        <taxon>Vertebrata</taxon>
        <taxon>Euteleostomi</taxon>
        <taxon>Actinopterygii</taxon>
        <taxon>Neopterygii</taxon>
        <taxon>Teleostei</taxon>
        <taxon>Neoteleostei</taxon>
        <taxon>Acanthomorphata</taxon>
        <taxon>Eupercaria</taxon>
        <taxon>Perciformes</taxon>
        <taxon>Cottioidei</taxon>
        <taxon>Cottales</taxon>
        <taxon>Liparidae</taxon>
        <taxon>Liparis</taxon>
    </lineage>
</organism>
<comment type="caution">
    <text evidence="1">The sequence shown here is derived from an EMBL/GenBank/DDBJ whole genome shotgun (WGS) entry which is preliminary data.</text>
</comment>
<reference evidence="1 2" key="1">
    <citation type="submission" date="2019-03" db="EMBL/GenBank/DDBJ databases">
        <title>First draft genome of Liparis tanakae, snailfish: a comprehensive survey of snailfish specific genes.</title>
        <authorList>
            <person name="Kim W."/>
            <person name="Song I."/>
            <person name="Jeong J.-H."/>
            <person name="Kim D."/>
            <person name="Kim S."/>
            <person name="Ryu S."/>
            <person name="Song J.Y."/>
            <person name="Lee S.K."/>
        </authorList>
    </citation>
    <scope>NUCLEOTIDE SEQUENCE [LARGE SCALE GENOMIC DNA]</scope>
    <source>
        <tissue evidence="1">Muscle</tissue>
    </source>
</reference>
<sequence length="63" mass="7238">MFKATDEGNISIGARCRMNYWRISNGYEVRSLRGPFCCVFVMQHLLLNMSPYQLPATSPVCYT</sequence>
<dbReference type="Proteomes" id="UP000314294">
    <property type="component" value="Unassembled WGS sequence"/>
</dbReference>